<evidence type="ECO:0000313" key="7">
    <source>
        <dbReference type="Proteomes" id="UP000319516"/>
    </source>
</evidence>
<gene>
    <name evidence="6" type="ORF">FB467_2368</name>
</gene>
<dbReference type="CDD" id="cd08423">
    <property type="entry name" value="PBP2_LTTR_like_6"/>
    <property type="match status" value="1"/>
</dbReference>
<dbReference type="EMBL" id="VFOP01000001">
    <property type="protein sequence ID" value="TQL51229.1"/>
    <property type="molecule type" value="Genomic_DNA"/>
</dbReference>
<evidence type="ECO:0000259" key="5">
    <source>
        <dbReference type="PROSITE" id="PS50931"/>
    </source>
</evidence>
<dbReference type="PANTHER" id="PTHR30346:SF29">
    <property type="entry name" value="LYSR SUBSTRATE-BINDING"/>
    <property type="match status" value="1"/>
</dbReference>
<dbReference type="Proteomes" id="UP000319516">
    <property type="component" value="Unassembled WGS sequence"/>
</dbReference>
<keyword evidence="3 6" id="KW-0238">DNA-binding</keyword>
<keyword evidence="7" id="KW-1185">Reference proteome</keyword>
<dbReference type="GO" id="GO:0003677">
    <property type="term" value="F:DNA binding"/>
    <property type="evidence" value="ECO:0007669"/>
    <property type="project" value="UniProtKB-KW"/>
</dbReference>
<comment type="caution">
    <text evidence="6">The sequence shown here is derived from an EMBL/GenBank/DDBJ whole genome shotgun (WGS) entry which is preliminary data.</text>
</comment>
<proteinExistence type="inferred from homology"/>
<name>A0A542YT06_9MICO</name>
<dbReference type="InterPro" id="IPR036388">
    <property type="entry name" value="WH-like_DNA-bd_sf"/>
</dbReference>
<dbReference type="OrthoDB" id="4131546at2"/>
<dbReference type="GO" id="GO:0032993">
    <property type="term" value="C:protein-DNA complex"/>
    <property type="evidence" value="ECO:0007669"/>
    <property type="project" value="TreeGrafter"/>
</dbReference>
<evidence type="ECO:0000256" key="1">
    <source>
        <dbReference type="ARBA" id="ARBA00009437"/>
    </source>
</evidence>
<dbReference type="Pfam" id="PF03466">
    <property type="entry name" value="LysR_substrate"/>
    <property type="match status" value="1"/>
</dbReference>
<keyword evidence="2" id="KW-0805">Transcription regulation</keyword>
<evidence type="ECO:0000256" key="4">
    <source>
        <dbReference type="ARBA" id="ARBA00023163"/>
    </source>
</evidence>
<dbReference type="InterPro" id="IPR000847">
    <property type="entry name" value="LysR_HTH_N"/>
</dbReference>
<evidence type="ECO:0000256" key="2">
    <source>
        <dbReference type="ARBA" id="ARBA00023015"/>
    </source>
</evidence>
<accession>A0A542YT06</accession>
<dbReference type="RefSeq" id="WP_141785260.1">
    <property type="nucleotide sequence ID" value="NZ_BAAAIK010000010.1"/>
</dbReference>
<evidence type="ECO:0000313" key="6">
    <source>
        <dbReference type="EMBL" id="TQL51229.1"/>
    </source>
</evidence>
<dbReference type="GO" id="GO:0003700">
    <property type="term" value="F:DNA-binding transcription factor activity"/>
    <property type="evidence" value="ECO:0007669"/>
    <property type="project" value="InterPro"/>
</dbReference>
<dbReference type="Gene3D" id="1.10.10.10">
    <property type="entry name" value="Winged helix-like DNA-binding domain superfamily/Winged helix DNA-binding domain"/>
    <property type="match status" value="1"/>
</dbReference>
<dbReference type="SUPFAM" id="SSF53850">
    <property type="entry name" value="Periplasmic binding protein-like II"/>
    <property type="match status" value="1"/>
</dbReference>
<keyword evidence="4" id="KW-0804">Transcription</keyword>
<sequence length="300" mass="32209">MFNLDQLATLKAVVEDGTVASAAARLGYSPSAVSQQLARLESDARQVLMRKQGRNIVPTDAAHVLVRVAGEMASLEERARAELELLTYRVSGAITLGAFPTAVRGISVAAIAALHERHPGVTVTLRDAPPEPGLAGVARGDLDLALIHDWTEDHLQIPSGVVTSHLGTDPVDLVLPVGHRLAGQEIIDIADLDGENWVNDSPGICSRQLLQSLRDRALDYRISCVLDDYQSQVCATAYGLGLSLLPRLGREPLPDSVVAVPLVDPPTRRILIAYRRDSDQRPALQALVRELTAAWEGVAG</sequence>
<reference evidence="6 7" key="1">
    <citation type="submission" date="2019-06" db="EMBL/GenBank/DDBJ databases">
        <title>Sequencing the genomes of 1000 actinobacteria strains.</title>
        <authorList>
            <person name="Klenk H.-P."/>
        </authorList>
    </citation>
    <scope>NUCLEOTIDE SEQUENCE [LARGE SCALE GENOMIC DNA]</scope>
    <source>
        <strain evidence="6 7">DSM 12335</strain>
    </source>
</reference>
<comment type="similarity">
    <text evidence="1">Belongs to the LysR transcriptional regulatory family.</text>
</comment>
<dbReference type="PROSITE" id="PS50931">
    <property type="entry name" value="HTH_LYSR"/>
    <property type="match status" value="1"/>
</dbReference>
<dbReference type="Pfam" id="PF00126">
    <property type="entry name" value="HTH_1"/>
    <property type="match status" value="1"/>
</dbReference>
<dbReference type="SUPFAM" id="SSF46785">
    <property type="entry name" value="Winged helix' DNA-binding domain"/>
    <property type="match status" value="1"/>
</dbReference>
<protein>
    <submittedName>
        <fullName evidence="6">DNA-binding transcriptional LysR family regulator</fullName>
    </submittedName>
</protein>
<dbReference type="PANTHER" id="PTHR30346">
    <property type="entry name" value="TRANSCRIPTIONAL DUAL REGULATOR HCAR-RELATED"/>
    <property type="match status" value="1"/>
</dbReference>
<evidence type="ECO:0000256" key="3">
    <source>
        <dbReference type="ARBA" id="ARBA00023125"/>
    </source>
</evidence>
<feature type="domain" description="HTH lysR-type" evidence="5">
    <location>
        <begin position="2"/>
        <end position="59"/>
    </location>
</feature>
<dbReference type="AlphaFoldDB" id="A0A542YT06"/>
<organism evidence="6 7">
    <name type="scientific">Ornithinicoccus hortensis</name>
    <dbReference type="NCBI Taxonomy" id="82346"/>
    <lineage>
        <taxon>Bacteria</taxon>
        <taxon>Bacillati</taxon>
        <taxon>Actinomycetota</taxon>
        <taxon>Actinomycetes</taxon>
        <taxon>Micrococcales</taxon>
        <taxon>Intrasporangiaceae</taxon>
        <taxon>Ornithinicoccus</taxon>
    </lineage>
</organism>
<dbReference type="InterPro" id="IPR036390">
    <property type="entry name" value="WH_DNA-bd_sf"/>
</dbReference>
<dbReference type="Gene3D" id="3.40.190.10">
    <property type="entry name" value="Periplasmic binding protein-like II"/>
    <property type="match status" value="2"/>
</dbReference>
<dbReference type="InterPro" id="IPR005119">
    <property type="entry name" value="LysR_subst-bd"/>
</dbReference>